<gene>
    <name evidence="6" type="ORF">ACFOEB_09840</name>
</gene>
<dbReference type="Gene3D" id="2.70.98.10">
    <property type="match status" value="1"/>
</dbReference>
<dbReference type="Proteomes" id="UP001595548">
    <property type="component" value="Unassembled WGS sequence"/>
</dbReference>
<dbReference type="InterPro" id="IPR011013">
    <property type="entry name" value="Gal_mutarotase_sf_dom"/>
</dbReference>
<dbReference type="InterPro" id="IPR047215">
    <property type="entry name" value="Galactose_mutarotase-like"/>
</dbReference>
<sequence>MQTPQVKTAIAGYLSSGKCARRYTLTNTQGMQAVVVDYGATLWQLLVPDAEGNSANVVLGYDEIGDYEKGSSYLGALVGRVANRIKAGEFSLDGKRYVLAKHANDVNQLHGGRVGFDKHLWQGEVLADKDGAAVAFSLLSPDGDEGYPGQLSVRVVYRLTDANELIISYEATTTAPTVVNLTQHSYFNLTGNSAVPVYDHRLRIAAGHYTPTDATGIPSGDIVPVLHSALDFRTAKTIGEALHSGDPVLADTQGLDHNYCVSGNLGEVIAEVSEPLSGRTMQVKSTYPGMQLYSGNFLADDACNSRKPMDNHSGFCLECQYYPDAPNRPQFDSITLRPGEVYREVTSYQFSW</sequence>
<dbReference type="NCBIfam" id="NF008277">
    <property type="entry name" value="PRK11055.1"/>
    <property type="match status" value="1"/>
</dbReference>
<dbReference type="InterPro" id="IPR014718">
    <property type="entry name" value="GH-type_carb-bd"/>
</dbReference>
<dbReference type="PANTHER" id="PTHR10091">
    <property type="entry name" value="ALDOSE-1-EPIMERASE"/>
    <property type="match status" value="1"/>
</dbReference>
<evidence type="ECO:0000256" key="3">
    <source>
        <dbReference type="ARBA" id="ARBA00023235"/>
    </source>
</evidence>
<keyword evidence="4 5" id="KW-0119">Carbohydrate metabolism</keyword>
<accession>A0ABV7HRU6</accession>
<dbReference type="GO" id="GO:0016853">
    <property type="term" value="F:isomerase activity"/>
    <property type="evidence" value="ECO:0007669"/>
    <property type="project" value="UniProtKB-KW"/>
</dbReference>
<protein>
    <recommendedName>
        <fullName evidence="5">Aldose 1-epimerase</fullName>
        <ecNumber evidence="5">5.1.3.3</ecNumber>
    </recommendedName>
</protein>
<organism evidence="6 7">
    <name type="scientific">Gilvimarinus japonicus</name>
    <dbReference type="NCBI Taxonomy" id="1796469"/>
    <lineage>
        <taxon>Bacteria</taxon>
        <taxon>Pseudomonadati</taxon>
        <taxon>Pseudomonadota</taxon>
        <taxon>Gammaproteobacteria</taxon>
        <taxon>Cellvibrionales</taxon>
        <taxon>Cellvibrionaceae</taxon>
        <taxon>Gilvimarinus</taxon>
    </lineage>
</organism>
<dbReference type="CDD" id="cd09019">
    <property type="entry name" value="galactose_mutarotase_like"/>
    <property type="match status" value="1"/>
</dbReference>
<comment type="caution">
    <text evidence="6">The sequence shown here is derived from an EMBL/GenBank/DDBJ whole genome shotgun (WGS) entry which is preliminary data.</text>
</comment>
<evidence type="ECO:0000256" key="4">
    <source>
        <dbReference type="ARBA" id="ARBA00023277"/>
    </source>
</evidence>
<dbReference type="PANTHER" id="PTHR10091:SF0">
    <property type="entry name" value="GALACTOSE MUTAROTASE"/>
    <property type="match status" value="1"/>
</dbReference>
<dbReference type="EC" id="5.1.3.3" evidence="5"/>
<dbReference type="InterPro" id="IPR008183">
    <property type="entry name" value="Aldose_1/G6P_1-epimerase"/>
</dbReference>
<comment type="catalytic activity">
    <reaction evidence="5">
        <text>alpha-D-glucose = beta-D-glucose</text>
        <dbReference type="Rhea" id="RHEA:10264"/>
        <dbReference type="ChEBI" id="CHEBI:15903"/>
        <dbReference type="ChEBI" id="CHEBI:17925"/>
        <dbReference type="EC" id="5.1.3.3"/>
    </reaction>
</comment>
<dbReference type="InterPro" id="IPR015443">
    <property type="entry name" value="Aldose_1-epimerase"/>
</dbReference>
<reference evidence="7" key="1">
    <citation type="journal article" date="2019" name="Int. J. Syst. Evol. Microbiol.">
        <title>The Global Catalogue of Microorganisms (GCM) 10K type strain sequencing project: providing services to taxonomists for standard genome sequencing and annotation.</title>
        <authorList>
            <consortium name="The Broad Institute Genomics Platform"/>
            <consortium name="The Broad Institute Genome Sequencing Center for Infectious Disease"/>
            <person name="Wu L."/>
            <person name="Ma J."/>
        </authorList>
    </citation>
    <scope>NUCLEOTIDE SEQUENCE [LARGE SCALE GENOMIC DNA]</scope>
    <source>
        <strain evidence="7">KCTC 52141</strain>
    </source>
</reference>
<evidence type="ECO:0000256" key="2">
    <source>
        <dbReference type="ARBA" id="ARBA00006206"/>
    </source>
</evidence>
<dbReference type="EMBL" id="JBHRTL010000006">
    <property type="protein sequence ID" value="MFC3155498.1"/>
    <property type="molecule type" value="Genomic_DNA"/>
</dbReference>
<evidence type="ECO:0000256" key="5">
    <source>
        <dbReference type="PIRNR" id="PIRNR005096"/>
    </source>
</evidence>
<keyword evidence="7" id="KW-1185">Reference proteome</keyword>
<dbReference type="RefSeq" id="WP_382416227.1">
    <property type="nucleotide sequence ID" value="NZ_AP031500.1"/>
</dbReference>
<name>A0ABV7HRU6_9GAMM</name>
<dbReference type="SUPFAM" id="SSF74650">
    <property type="entry name" value="Galactose mutarotase-like"/>
    <property type="match status" value="1"/>
</dbReference>
<comment type="pathway">
    <text evidence="1 5">Carbohydrate metabolism; hexose metabolism.</text>
</comment>
<evidence type="ECO:0000256" key="1">
    <source>
        <dbReference type="ARBA" id="ARBA00005028"/>
    </source>
</evidence>
<proteinExistence type="inferred from homology"/>
<comment type="similarity">
    <text evidence="2 5">Belongs to the aldose epimerase family.</text>
</comment>
<dbReference type="Pfam" id="PF01263">
    <property type="entry name" value="Aldose_epim"/>
    <property type="match status" value="1"/>
</dbReference>
<evidence type="ECO:0000313" key="6">
    <source>
        <dbReference type="EMBL" id="MFC3155498.1"/>
    </source>
</evidence>
<evidence type="ECO:0000313" key="7">
    <source>
        <dbReference type="Proteomes" id="UP001595548"/>
    </source>
</evidence>
<dbReference type="PIRSF" id="PIRSF005096">
    <property type="entry name" value="GALM"/>
    <property type="match status" value="1"/>
</dbReference>
<keyword evidence="3 5" id="KW-0413">Isomerase</keyword>